<evidence type="ECO:0000256" key="6">
    <source>
        <dbReference type="ARBA" id="ARBA00022741"/>
    </source>
</evidence>
<dbReference type="InterPro" id="IPR012340">
    <property type="entry name" value="NA-bd_OB-fold"/>
</dbReference>
<evidence type="ECO:0000256" key="9">
    <source>
        <dbReference type="ARBA" id="ARBA00022842"/>
    </source>
</evidence>
<keyword evidence="10" id="KW-0233">DNA recombination</keyword>
<dbReference type="GO" id="GO:0003910">
    <property type="term" value="F:DNA ligase (ATP) activity"/>
    <property type="evidence" value="ECO:0007669"/>
    <property type="project" value="UniProtKB-EC"/>
</dbReference>
<dbReference type="GO" id="GO:0051301">
    <property type="term" value="P:cell division"/>
    <property type="evidence" value="ECO:0007669"/>
    <property type="project" value="UniProtKB-KW"/>
</dbReference>
<dbReference type="GO" id="GO:0006281">
    <property type="term" value="P:DNA repair"/>
    <property type="evidence" value="ECO:0007669"/>
    <property type="project" value="UniProtKB-KW"/>
</dbReference>
<dbReference type="GO" id="GO:0005524">
    <property type="term" value="F:ATP binding"/>
    <property type="evidence" value="ECO:0007669"/>
    <property type="project" value="UniProtKB-KW"/>
</dbReference>
<keyword evidence="11" id="KW-0234">DNA repair</keyword>
<dbReference type="InterPro" id="IPR050191">
    <property type="entry name" value="ATP-dep_DNA_ligase"/>
</dbReference>
<keyword evidence="8" id="KW-0067">ATP-binding</keyword>
<dbReference type="GO" id="GO:0006310">
    <property type="term" value="P:DNA recombination"/>
    <property type="evidence" value="ECO:0007669"/>
    <property type="project" value="UniProtKB-KW"/>
</dbReference>
<comment type="catalytic activity">
    <reaction evidence="13">
        <text>ATP + (deoxyribonucleotide)n-3'-hydroxyl + 5'-phospho-(deoxyribonucleotide)m = (deoxyribonucleotide)n+m + AMP + diphosphate.</text>
        <dbReference type="EC" id="6.5.1.1"/>
    </reaction>
</comment>
<evidence type="ECO:0000256" key="13">
    <source>
        <dbReference type="ARBA" id="ARBA00034003"/>
    </source>
</evidence>
<dbReference type="EC" id="6.5.1.1" evidence="1"/>
<dbReference type="Pfam" id="PF01068">
    <property type="entry name" value="DNA_ligase_A_M"/>
    <property type="match status" value="1"/>
</dbReference>
<dbReference type="InterPro" id="IPR036599">
    <property type="entry name" value="DNA_ligase_N_sf"/>
</dbReference>
<keyword evidence="5" id="KW-0479">Metal-binding</keyword>
<evidence type="ECO:0000256" key="5">
    <source>
        <dbReference type="ARBA" id="ARBA00022723"/>
    </source>
</evidence>
<dbReference type="InterPro" id="IPR012310">
    <property type="entry name" value="DNA_ligase_ATP-dep_cent"/>
</dbReference>
<keyword evidence="6" id="KW-0547">Nucleotide-binding</keyword>
<gene>
    <name evidence="15" type="ORF">Q4527_06315</name>
</gene>
<dbReference type="EMBL" id="JAUOQI010000003">
    <property type="protein sequence ID" value="MDO6576999.1"/>
    <property type="molecule type" value="Genomic_DNA"/>
</dbReference>
<keyword evidence="2 15" id="KW-0436">Ligase</keyword>
<keyword evidence="4" id="KW-0235">DNA replication</keyword>
<dbReference type="PANTHER" id="PTHR45674:SF13">
    <property type="entry name" value="DNA LIGASE-RELATED"/>
    <property type="match status" value="1"/>
</dbReference>
<dbReference type="GO" id="GO:0003677">
    <property type="term" value="F:DNA binding"/>
    <property type="evidence" value="ECO:0007669"/>
    <property type="project" value="InterPro"/>
</dbReference>
<dbReference type="PANTHER" id="PTHR45674">
    <property type="entry name" value="DNA LIGASE 1/3 FAMILY MEMBER"/>
    <property type="match status" value="1"/>
</dbReference>
<dbReference type="InterPro" id="IPR026333">
    <property type="entry name" value="ATP_dep_DNA_lig_pp_1105_fam"/>
</dbReference>
<evidence type="ECO:0000256" key="12">
    <source>
        <dbReference type="ARBA" id="ARBA00023306"/>
    </source>
</evidence>
<dbReference type="Gene3D" id="3.30.470.30">
    <property type="entry name" value="DNA ligase/mRNA capping enzyme"/>
    <property type="match status" value="1"/>
</dbReference>
<evidence type="ECO:0000256" key="2">
    <source>
        <dbReference type="ARBA" id="ARBA00022598"/>
    </source>
</evidence>
<keyword evidence="9" id="KW-0460">Magnesium</keyword>
<evidence type="ECO:0000259" key="14">
    <source>
        <dbReference type="PROSITE" id="PS50160"/>
    </source>
</evidence>
<keyword evidence="12" id="KW-0131">Cell cycle</keyword>
<dbReference type="SUPFAM" id="SSF56091">
    <property type="entry name" value="DNA ligase/mRNA capping enzyme, catalytic domain"/>
    <property type="match status" value="1"/>
</dbReference>
<dbReference type="CDD" id="cd07972">
    <property type="entry name" value="OBF_DNA_ligase_Arch_LigB"/>
    <property type="match status" value="1"/>
</dbReference>
<dbReference type="GO" id="GO:0046872">
    <property type="term" value="F:metal ion binding"/>
    <property type="evidence" value="ECO:0007669"/>
    <property type="project" value="UniProtKB-KW"/>
</dbReference>
<dbReference type="PROSITE" id="PS50160">
    <property type="entry name" value="DNA_LIGASE_A3"/>
    <property type="match status" value="1"/>
</dbReference>
<reference evidence="15" key="1">
    <citation type="submission" date="2023-07" db="EMBL/GenBank/DDBJ databases">
        <title>Genome content predicts the carbon catabolic preferences of heterotrophic bacteria.</title>
        <authorList>
            <person name="Gralka M."/>
        </authorList>
    </citation>
    <scope>NUCLEOTIDE SEQUENCE</scope>
    <source>
        <strain evidence="15">F2M12</strain>
    </source>
</reference>
<dbReference type="PROSITE" id="PS00697">
    <property type="entry name" value="DNA_LIGASE_A1"/>
    <property type="match status" value="1"/>
</dbReference>
<organism evidence="15 16">
    <name type="scientific">Alteromonas stellipolaris</name>
    <dbReference type="NCBI Taxonomy" id="233316"/>
    <lineage>
        <taxon>Bacteria</taxon>
        <taxon>Pseudomonadati</taxon>
        <taxon>Pseudomonadota</taxon>
        <taxon>Gammaproteobacteria</taxon>
        <taxon>Alteromonadales</taxon>
        <taxon>Alteromonadaceae</taxon>
        <taxon>Alteromonas/Salinimonas group</taxon>
        <taxon>Alteromonas</taxon>
    </lineage>
</organism>
<dbReference type="Proteomes" id="UP001170717">
    <property type="component" value="Unassembled WGS sequence"/>
</dbReference>
<dbReference type="Gene3D" id="1.10.3260.10">
    <property type="entry name" value="DNA ligase, ATP-dependent, N-terminal domain"/>
    <property type="match status" value="1"/>
</dbReference>
<comment type="caution">
    <text evidence="15">The sequence shown here is derived from an EMBL/GenBank/DDBJ whole genome shotgun (WGS) entry which is preliminary data.</text>
</comment>
<dbReference type="NCBIfam" id="NF006701">
    <property type="entry name" value="PRK09247.1"/>
    <property type="match status" value="1"/>
</dbReference>
<sequence length="538" mass="60885">MQAFSDLLEQLYYTAGTKAKSQLILHYLATTPDPDRGWAIAAMAGTLRFDFFKRNTVKKLITERVDPELFAMSYDYVGEVSETVAHLWPEFTLGEALPSLSEVVDTFANVSKQKVASTLANYLTIMTPSQRWALLKLGTRGLRIGVSARSIKQILAEYGNQDITEVEKLWHGVTPPYTDLLAWLEGNGPKPDISNAVTFHPVMLSHPIAQDDIDDFSPEQWQIEHKFDGIRVQLVCNTTKEEPEKALFSRTGDDISHAFPDLLDSVDGNMVIDNMVLDGELLVMHNDEVDTFNALQQRLNKKKPTAALMKTNPAGLIVYDALMLDGKHLTESPLTTRRRALEAWFDKNGIQGHDNKSRLHLSECLSADSPTDLRALHKKVCENRAVEGLMIKRSSSHYVPGRPKGQWYKWKRDPLVVDAVMMYAQRGHGKRSSFYSDYTFGAWQDEQLLPIGKAYSGFTDEELKKLDNWVRRNAIGRFGPVREVKKELVLEVAFDAVHPSKRHKSGVALRFPRIHRIRWDKPANEADTLINVKALIES</sequence>
<evidence type="ECO:0000256" key="1">
    <source>
        <dbReference type="ARBA" id="ARBA00012727"/>
    </source>
</evidence>
<evidence type="ECO:0000256" key="3">
    <source>
        <dbReference type="ARBA" id="ARBA00022618"/>
    </source>
</evidence>
<accession>A0AAW7Z0L7</accession>
<proteinExistence type="predicted"/>
<dbReference type="SUPFAM" id="SSF50249">
    <property type="entry name" value="Nucleic acid-binding proteins"/>
    <property type="match status" value="1"/>
</dbReference>
<name>A0AAW7Z0L7_9ALTE</name>
<evidence type="ECO:0000256" key="8">
    <source>
        <dbReference type="ARBA" id="ARBA00022840"/>
    </source>
</evidence>
<keyword evidence="3" id="KW-0132">Cell division</keyword>
<dbReference type="AlphaFoldDB" id="A0AAW7Z0L7"/>
<evidence type="ECO:0000313" key="16">
    <source>
        <dbReference type="Proteomes" id="UP001170717"/>
    </source>
</evidence>
<evidence type="ECO:0000256" key="4">
    <source>
        <dbReference type="ARBA" id="ARBA00022705"/>
    </source>
</evidence>
<dbReference type="NCBIfam" id="TIGR04120">
    <property type="entry name" value="DNA_lig_bact"/>
    <property type="match status" value="1"/>
</dbReference>
<dbReference type="InterPro" id="IPR016059">
    <property type="entry name" value="DNA_ligase_ATP-dep_CS"/>
</dbReference>
<dbReference type="Gene3D" id="2.40.50.140">
    <property type="entry name" value="Nucleic acid-binding proteins"/>
    <property type="match status" value="1"/>
</dbReference>
<evidence type="ECO:0000256" key="7">
    <source>
        <dbReference type="ARBA" id="ARBA00022763"/>
    </source>
</evidence>
<dbReference type="Pfam" id="PF04679">
    <property type="entry name" value="DNA_ligase_A_C"/>
    <property type="match status" value="1"/>
</dbReference>
<dbReference type="RefSeq" id="WP_061997988.1">
    <property type="nucleotide sequence ID" value="NZ_CAXIBE010000115.1"/>
</dbReference>
<dbReference type="GO" id="GO:0006260">
    <property type="term" value="P:DNA replication"/>
    <property type="evidence" value="ECO:0007669"/>
    <property type="project" value="UniProtKB-KW"/>
</dbReference>
<dbReference type="GeneID" id="83259849"/>
<evidence type="ECO:0000313" key="15">
    <source>
        <dbReference type="EMBL" id="MDO6576999.1"/>
    </source>
</evidence>
<evidence type="ECO:0000256" key="10">
    <source>
        <dbReference type="ARBA" id="ARBA00023172"/>
    </source>
</evidence>
<dbReference type="InterPro" id="IPR012309">
    <property type="entry name" value="DNA_ligase_ATP-dep_C"/>
</dbReference>
<keyword evidence="7" id="KW-0227">DNA damage</keyword>
<protein>
    <recommendedName>
        <fullName evidence="1">DNA ligase (ATP)</fullName>
        <ecNumber evidence="1">6.5.1.1</ecNumber>
    </recommendedName>
</protein>
<evidence type="ECO:0000256" key="11">
    <source>
        <dbReference type="ARBA" id="ARBA00023204"/>
    </source>
</evidence>
<feature type="domain" description="ATP-dependent DNA ligase family profile" evidence="14">
    <location>
        <begin position="307"/>
        <end position="444"/>
    </location>
</feature>